<feature type="transmembrane region" description="Helical" evidence="1">
    <location>
        <begin position="28"/>
        <end position="52"/>
    </location>
</feature>
<feature type="transmembrane region" description="Helical" evidence="1">
    <location>
        <begin position="64"/>
        <end position="82"/>
    </location>
</feature>
<dbReference type="KEGG" id="aoe:Clos_2853"/>
<evidence type="ECO:0000313" key="3">
    <source>
        <dbReference type="Proteomes" id="UP000000269"/>
    </source>
</evidence>
<name>A8MKQ0_ALKOO</name>
<dbReference type="InterPro" id="IPR006750">
    <property type="entry name" value="YdcZ"/>
</dbReference>
<dbReference type="PANTHER" id="PTHR34821:SF3">
    <property type="entry name" value="MEMBRANE PROTEIN"/>
    <property type="match status" value="1"/>
</dbReference>
<dbReference type="eggNOG" id="COG3238">
    <property type="taxonomic scope" value="Bacteria"/>
</dbReference>
<keyword evidence="1" id="KW-1133">Transmembrane helix</keyword>
<protein>
    <recommendedName>
        <fullName evidence="4">EamA domain-containing protein</fullName>
    </recommendedName>
</protein>
<accession>A8MKQ0</accession>
<keyword evidence="1" id="KW-0812">Transmembrane</keyword>
<evidence type="ECO:0008006" key="4">
    <source>
        <dbReference type="Google" id="ProtNLM"/>
    </source>
</evidence>
<keyword evidence="1" id="KW-0472">Membrane</keyword>
<evidence type="ECO:0000256" key="1">
    <source>
        <dbReference type="SAM" id="Phobius"/>
    </source>
</evidence>
<feature type="transmembrane region" description="Helical" evidence="1">
    <location>
        <begin position="88"/>
        <end position="111"/>
    </location>
</feature>
<dbReference type="EMBL" id="CP000853">
    <property type="protein sequence ID" value="ABW20382.1"/>
    <property type="molecule type" value="Genomic_DNA"/>
</dbReference>
<dbReference type="RefSeq" id="WP_012160689.1">
    <property type="nucleotide sequence ID" value="NC_009922.1"/>
</dbReference>
<dbReference type="HOGENOM" id="CLU_068878_4_0_9"/>
<keyword evidence="3" id="KW-1185">Reference proteome</keyword>
<feature type="transmembrane region" description="Helical" evidence="1">
    <location>
        <begin position="123"/>
        <end position="141"/>
    </location>
</feature>
<evidence type="ECO:0000313" key="2">
    <source>
        <dbReference type="EMBL" id="ABW20382.1"/>
    </source>
</evidence>
<dbReference type="Pfam" id="PF04657">
    <property type="entry name" value="DMT_YdcZ"/>
    <property type="match status" value="1"/>
</dbReference>
<dbReference type="Proteomes" id="UP000000269">
    <property type="component" value="Chromosome"/>
</dbReference>
<dbReference type="AlphaFoldDB" id="A8MKQ0"/>
<dbReference type="STRING" id="350688.Clos_2853"/>
<sequence>MLGIIFSILAGIFVSLQSVFNTRVSDKVGLFETTVIVHATGLIVAIAAMVLWSDGSLKRIGEVNKLYLLGGAFGVIIIYSVMRGISLLGATFSVSILLVTQLIVATVIDIYGLFDSPQIKFDFTKPLGILIMIAGIVVFKLRG</sequence>
<dbReference type="OrthoDB" id="9789346at2"/>
<dbReference type="PANTHER" id="PTHR34821">
    <property type="entry name" value="INNER MEMBRANE PROTEIN YDCZ"/>
    <property type="match status" value="1"/>
</dbReference>
<organism evidence="2 3">
    <name type="scientific">Alkaliphilus oremlandii (strain OhILAs)</name>
    <name type="common">Clostridium oremlandii (strain OhILAs)</name>
    <dbReference type="NCBI Taxonomy" id="350688"/>
    <lineage>
        <taxon>Bacteria</taxon>
        <taxon>Bacillati</taxon>
        <taxon>Bacillota</taxon>
        <taxon>Clostridia</taxon>
        <taxon>Peptostreptococcales</taxon>
        <taxon>Natronincolaceae</taxon>
        <taxon>Alkaliphilus</taxon>
    </lineage>
</organism>
<dbReference type="GO" id="GO:0005886">
    <property type="term" value="C:plasma membrane"/>
    <property type="evidence" value="ECO:0007669"/>
    <property type="project" value="TreeGrafter"/>
</dbReference>
<reference evidence="3" key="1">
    <citation type="submission" date="2007-10" db="EMBL/GenBank/DDBJ databases">
        <title>Complete genome of Alkaliphilus oremlandii OhILAs.</title>
        <authorList>
            <person name="Copeland A."/>
            <person name="Lucas S."/>
            <person name="Lapidus A."/>
            <person name="Barry K."/>
            <person name="Detter J.C."/>
            <person name="Glavina del Rio T."/>
            <person name="Hammon N."/>
            <person name="Israni S."/>
            <person name="Dalin E."/>
            <person name="Tice H."/>
            <person name="Pitluck S."/>
            <person name="Chain P."/>
            <person name="Malfatti S."/>
            <person name="Shin M."/>
            <person name="Vergez L."/>
            <person name="Schmutz J."/>
            <person name="Larimer F."/>
            <person name="Land M."/>
            <person name="Hauser L."/>
            <person name="Kyrpides N."/>
            <person name="Mikhailova N."/>
            <person name="Stolz J.F."/>
            <person name="Dawson A."/>
            <person name="Fisher E."/>
            <person name="Crable B."/>
            <person name="Perera E."/>
            <person name="Lisak J."/>
            <person name="Ranganathan M."/>
            <person name="Basu P."/>
            <person name="Richardson P."/>
        </authorList>
    </citation>
    <scope>NUCLEOTIDE SEQUENCE [LARGE SCALE GENOMIC DNA]</scope>
    <source>
        <strain evidence="3">OhILAs</strain>
    </source>
</reference>
<gene>
    <name evidence="2" type="ordered locus">Clos_2853</name>
</gene>
<proteinExistence type="predicted"/>